<dbReference type="InterPro" id="IPR036322">
    <property type="entry name" value="WD40_repeat_dom_sf"/>
</dbReference>
<dbReference type="SUPFAM" id="SSF50978">
    <property type="entry name" value="WD40 repeat-like"/>
    <property type="match status" value="1"/>
</dbReference>
<dbReference type="Proteomes" id="UP001153148">
    <property type="component" value="Unassembled WGS sequence"/>
</dbReference>
<evidence type="ECO:0000313" key="2">
    <source>
        <dbReference type="Proteomes" id="UP001153148"/>
    </source>
</evidence>
<accession>A0ABN7NRG9</accession>
<name>A0ABN7NRG9_TIMPD</name>
<organism evidence="1 2">
    <name type="scientific">Timema podura</name>
    <name type="common">Walking stick</name>
    <dbReference type="NCBI Taxonomy" id="61482"/>
    <lineage>
        <taxon>Eukaryota</taxon>
        <taxon>Metazoa</taxon>
        <taxon>Ecdysozoa</taxon>
        <taxon>Arthropoda</taxon>
        <taxon>Hexapoda</taxon>
        <taxon>Insecta</taxon>
        <taxon>Pterygota</taxon>
        <taxon>Neoptera</taxon>
        <taxon>Polyneoptera</taxon>
        <taxon>Phasmatodea</taxon>
        <taxon>Timematodea</taxon>
        <taxon>Timematoidea</taxon>
        <taxon>Timematidae</taxon>
        <taxon>Timema</taxon>
    </lineage>
</organism>
<keyword evidence="2" id="KW-1185">Reference proteome</keyword>
<protein>
    <submittedName>
        <fullName evidence="1">Uncharacterized protein</fullName>
    </submittedName>
</protein>
<sequence>MLYTSWFNLYLGPIGLILQLVKHSLDYKMNQDGSVIDHWHTKTKCLLLSRDGEYLMTGGDKGIVEVWRTFNLALLYAFPACDSSVRSLALTHDQK</sequence>
<gene>
    <name evidence="1" type="ORF">TPAB3V08_LOCUS3010</name>
</gene>
<dbReference type="Gene3D" id="2.130.10.10">
    <property type="entry name" value="YVTN repeat-like/Quinoprotein amine dehydrogenase"/>
    <property type="match status" value="1"/>
</dbReference>
<dbReference type="EMBL" id="CAJPIN010003242">
    <property type="protein sequence ID" value="CAG2056012.1"/>
    <property type="molecule type" value="Genomic_DNA"/>
</dbReference>
<comment type="caution">
    <text evidence="1">The sequence shown here is derived from an EMBL/GenBank/DDBJ whole genome shotgun (WGS) entry which is preliminary data.</text>
</comment>
<dbReference type="InterPro" id="IPR015943">
    <property type="entry name" value="WD40/YVTN_repeat-like_dom_sf"/>
</dbReference>
<proteinExistence type="predicted"/>
<reference evidence="1" key="1">
    <citation type="submission" date="2021-03" db="EMBL/GenBank/DDBJ databases">
        <authorList>
            <person name="Tran Van P."/>
        </authorList>
    </citation>
    <scope>NUCLEOTIDE SEQUENCE</scope>
</reference>
<evidence type="ECO:0000313" key="1">
    <source>
        <dbReference type="EMBL" id="CAG2056012.1"/>
    </source>
</evidence>